<feature type="compositionally biased region" description="Polar residues" evidence="1">
    <location>
        <begin position="293"/>
        <end position="303"/>
    </location>
</feature>
<name>A0A9P5XHL5_9AGAR</name>
<feature type="region of interest" description="Disordered" evidence="1">
    <location>
        <begin position="1"/>
        <end position="195"/>
    </location>
</feature>
<feature type="region of interest" description="Disordered" evidence="1">
    <location>
        <begin position="209"/>
        <end position="235"/>
    </location>
</feature>
<comment type="caution">
    <text evidence="2">The sequence shown here is derived from an EMBL/GenBank/DDBJ whole genome shotgun (WGS) entry which is preliminary data.</text>
</comment>
<feature type="compositionally biased region" description="Acidic residues" evidence="1">
    <location>
        <begin position="223"/>
        <end position="235"/>
    </location>
</feature>
<feature type="compositionally biased region" description="Basic and acidic residues" evidence="1">
    <location>
        <begin position="415"/>
        <end position="426"/>
    </location>
</feature>
<evidence type="ECO:0000256" key="1">
    <source>
        <dbReference type="SAM" id="MobiDB-lite"/>
    </source>
</evidence>
<feature type="compositionally biased region" description="Basic and acidic residues" evidence="1">
    <location>
        <begin position="369"/>
        <end position="383"/>
    </location>
</feature>
<evidence type="ECO:0000313" key="2">
    <source>
        <dbReference type="EMBL" id="KAF9449921.1"/>
    </source>
</evidence>
<proteinExistence type="predicted"/>
<feature type="compositionally biased region" description="Polar residues" evidence="1">
    <location>
        <begin position="501"/>
        <end position="510"/>
    </location>
</feature>
<reference evidence="2" key="1">
    <citation type="submission" date="2020-11" db="EMBL/GenBank/DDBJ databases">
        <authorList>
            <consortium name="DOE Joint Genome Institute"/>
            <person name="Ahrendt S."/>
            <person name="Riley R."/>
            <person name="Andreopoulos W."/>
            <person name="Labutti K."/>
            <person name="Pangilinan J."/>
            <person name="Ruiz-Duenas F.J."/>
            <person name="Barrasa J.M."/>
            <person name="Sanchez-Garcia M."/>
            <person name="Camarero S."/>
            <person name="Miyauchi S."/>
            <person name="Serrano A."/>
            <person name="Linde D."/>
            <person name="Babiker R."/>
            <person name="Drula E."/>
            <person name="Ayuso-Fernandez I."/>
            <person name="Pacheco R."/>
            <person name="Padilla G."/>
            <person name="Ferreira P."/>
            <person name="Barriuso J."/>
            <person name="Kellner H."/>
            <person name="Castanera R."/>
            <person name="Alfaro M."/>
            <person name="Ramirez L."/>
            <person name="Pisabarro A.G."/>
            <person name="Kuo A."/>
            <person name="Tritt A."/>
            <person name="Lipzen A."/>
            <person name="He G."/>
            <person name="Yan M."/>
            <person name="Ng V."/>
            <person name="Cullen D."/>
            <person name="Martin F."/>
            <person name="Rosso M.-N."/>
            <person name="Henrissat B."/>
            <person name="Hibbett D."/>
            <person name="Martinez A.T."/>
            <person name="Grigoriev I.V."/>
        </authorList>
    </citation>
    <scope>NUCLEOTIDE SEQUENCE</scope>
    <source>
        <strain evidence="2">MF-IS2</strain>
    </source>
</reference>
<dbReference type="OrthoDB" id="3267789at2759"/>
<dbReference type="EMBL" id="MU151117">
    <property type="protein sequence ID" value="KAF9449921.1"/>
    <property type="molecule type" value="Genomic_DNA"/>
</dbReference>
<keyword evidence="3" id="KW-1185">Reference proteome</keyword>
<dbReference type="Proteomes" id="UP000807342">
    <property type="component" value="Unassembled WGS sequence"/>
</dbReference>
<evidence type="ECO:0000313" key="3">
    <source>
        <dbReference type="Proteomes" id="UP000807342"/>
    </source>
</evidence>
<feature type="region of interest" description="Disordered" evidence="1">
    <location>
        <begin position="274"/>
        <end position="523"/>
    </location>
</feature>
<feature type="compositionally biased region" description="Polar residues" evidence="1">
    <location>
        <begin position="109"/>
        <end position="128"/>
    </location>
</feature>
<protein>
    <submittedName>
        <fullName evidence="2">Uncharacterized protein</fullName>
    </submittedName>
</protein>
<sequence>MATPSTVANKSSSSDVAPPRWSRSGEPGSTSHGPDRQPARGRPNRVRNNGRNNKGSQNAQEDKPVADNNGPISPSSDKPDRPALPEKPALSIAPPSSTKSKNSSRRPSRANTAQSSPVIETPISPASSNRRKRSGAGKGNSIPKINPPAPQDNLLRPGRPRIGAVPHSAPVKDPPPHLSHKSSHTPTGSFDMSKNIDALVERVRAVAMAENRPSTPGSHIDWAGEDDDSLPDLDDWGIPSLSDHKAQAISPIIVGGLKPLPELSTVALANAAKKIDNSAPPESAKKPEDAQHAASQPPSNADNVPSPKLPNGKVQSNSSLPPKPRVAPNVRVPNQNNKSRAPRRSRPPGEPKTPTDIVAAPRPIPEVTPSERKLPNGELDKGKSRSPGDIARSPHSSDQDVASAGGLAQSAHAPTSEDHSESEKEGLTASIHAPRAIPDSNSAPAHLNGRPPRERQTHGRAQTIGRPFPRANRDDTSHVRSPRFGRGGFHGSPGQHARIHSSPSTTNNRPPHSRPILTGDAISRLVKAVGNAATTSTKSTPTSITND</sequence>
<dbReference type="AlphaFoldDB" id="A0A9P5XHL5"/>
<organism evidence="2 3">
    <name type="scientific">Macrolepiota fuliginosa MF-IS2</name>
    <dbReference type="NCBI Taxonomy" id="1400762"/>
    <lineage>
        <taxon>Eukaryota</taxon>
        <taxon>Fungi</taxon>
        <taxon>Dikarya</taxon>
        <taxon>Basidiomycota</taxon>
        <taxon>Agaricomycotina</taxon>
        <taxon>Agaricomycetes</taxon>
        <taxon>Agaricomycetidae</taxon>
        <taxon>Agaricales</taxon>
        <taxon>Agaricineae</taxon>
        <taxon>Agaricaceae</taxon>
        <taxon>Macrolepiota</taxon>
    </lineage>
</organism>
<accession>A0A9P5XHL5</accession>
<feature type="compositionally biased region" description="Polar residues" evidence="1">
    <location>
        <begin position="1"/>
        <end position="15"/>
    </location>
</feature>
<gene>
    <name evidence="2" type="ORF">P691DRAFT_702372</name>
</gene>